<dbReference type="EC" id="1.14.14.17" evidence="4 10"/>
<dbReference type="GO" id="GO:0004506">
    <property type="term" value="F:squalene monooxygenase activity"/>
    <property type="evidence" value="ECO:0007669"/>
    <property type="project" value="UniProtKB-UniRule"/>
</dbReference>
<evidence type="ECO:0000256" key="6">
    <source>
        <dbReference type="ARBA" id="ARBA00022827"/>
    </source>
</evidence>
<keyword evidence="9 10" id="KW-0472">Membrane</keyword>
<feature type="transmembrane region" description="Helical" evidence="10">
    <location>
        <begin position="471"/>
        <end position="491"/>
    </location>
</feature>
<dbReference type="Pfam" id="PF08491">
    <property type="entry name" value="SE"/>
    <property type="match status" value="1"/>
</dbReference>
<keyword evidence="5 10" id="KW-0285">Flavoprotein</keyword>
<dbReference type="PANTHER" id="PTHR10835:SF0">
    <property type="entry name" value="SQUALENE MONOOXYGENASE"/>
    <property type="match status" value="1"/>
</dbReference>
<evidence type="ECO:0000313" key="14">
    <source>
        <dbReference type="Proteomes" id="UP000790833"/>
    </source>
</evidence>
<dbReference type="AlphaFoldDB" id="A0A9P7VEH9"/>
<comment type="cofactor">
    <cofactor evidence="1 10">
        <name>FAD</name>
        <dbReference type="ChEBI" id="CHEBI:57692"/>
    </cofactor>
</comment>
<dbReference type="GO" id="GO:0071949">
    <property type="term" value="F:FAD binding"/>
    <property type="evidence" value="ECO:0007669"/>
    <property type="project" value="InterPro"/>
</dbReference>
<evidence type="ECO:0000256" key="2">
    <source>
        <dbReference type="ARBA" id="ARBA00004154"/>
    </source>
</evidence>
<dbReference type="Gene3D" id="3.50.50.60">
    <property type="entry name" value="FAD/NAD(P)-binding domain"/>
    <property type="match status" value="2"/>
</dbReference>
<dbReference type="RefSeq" id="XP_043051742.1">
    <property type="nucleotide sequence ID" value="XM_043191065.1"/>
</dbReference>
<evidence type="ECO:0000256" key="3">
    <source>
        <dbReference type="ARBA" id="ARBA00008802"/>
    </source>
</evidence>
<feature type="domain" description="FAD-binding" evidence="11">
    <location>
        <begin position="7"/>
        <end position="74"/>
    </location>
</feature>
<dbReference type="InterPro" id="IPR036188">
    <property type="entry name" value="FAD/NAD-bd_sf"/>
</dbReference>
<sequence>MTESDSYDVIVVGAGVVGPTVATALARQGRKVMIVERDWSMPDRIVGELMQPGGLKALRELGMIQAINNIEAIHVSGYYILFGGSELNIDYPEKTDANRTNQTIPVPDCVKDDNDKVLTDSTIKSEEWDNDPRVRGVAFRHGEFLMNLRKITKSEPNVTAVEGNVTQMIKSPDDPNRVIGVRVKKNKDVYEEYYAKVTIACDGIYSKFRKELGEDYAPTVESHFVGLSLMNCDLPSKYRGHVVLGTEHFPVIIYQISPEETRILCAYKSTKTPPQAELYQYLQSKVLPGLPKPIRPSFSAALETRKFRVMPNQYLPARKQGRDLKGYILIGDSLNMRHPLTGGGMTVGLNDAVLLTKLLHPENIEDLSNQALLEKRLLQFHTKRKNLDGVINTLSIALYSLFAADSRPLKILQKGCYQYFLRGGSCVSGPIGLLSGMLPFPMILFNHFFSVAFFAIYCNIVARGLLGFPMAIYEAFETLYTAVVIFTPYIIRELM</sequence>
<evidence type="ECO:0000256" key="9">
    <source>
        <dbReference type="ARBA" id="ARBA00023136"/>
    </source>
</evidence>
<dbReference type="InterPro" id="IPR040125">
    <property type="entry name" value="Squalene_monox"/>
</dbReference>
<evidence type="ECO:0000256" key="1">
    <source>
        <dbReference type="ARBA" id="ARBA00001974"/>
    </source>
</evidence>
<reference evidence="13" key="1">
    <citation type="submission" date="2021-03" db="EMBL/GenBank/DDBJ databases">
        <authorList>
            <person name="Palmer J.M."/>
        </authorList>
    </citation>
    <scope>NUCLEOTIDE SEQUENCE</scope>
    <source>
        <strain evidence="13">ARV_011</strain>
    </source>
</reference>
<evidence type="ECO:0000256" key="7">
    <source>
        <dbReference type="ARBA" id="ARBA00022848"/>
    </source>
</evidence>
<keyword evidence="8 10" id="KW-0560">Oxidoreductase</keyword>
<comment type="caution">
    <text evidence="13">The sequence shown here is derived from an EMBL/GenBank/DDBJ whole genome shotgun (WGS) entry which is preliminary data.</text>
</comment>
<dbReference type="InterPro" id="IPR013698">
    <property type="entry name" value="Squalene_epoxidase"/>
</dbReference>
<evidence type="ECO:0000313" key="13">
    <source>
        <dbReference type="EMBL" id="KAG7196197.1"/>
    </source>
</evidence>
<keyword evidence="7" id="KW-0492">Microsome</keyword>
<feature type="domain" description="Squalene epoxidase" evidence="12">
    <location>
        <begin position="195"/>
        <end position="473"/>
    </location>
</feature>
<keyword evidence="10" id="KW-0256">Endoplasmic reticulum</keyword>
<accession>A0A9P7VEH9</accession>
<evidence type="ECO:0000256" key="8">
    <source>
        <dbReference type="ARBA" id="ARBA00023002"/>
    </source>
</evidence>
<dbReference type="GeneID" id="66113583"/>
<comment type="catalytic activity">
    <reaction evidence="10">
        <text>squalene + reduced [NADPH--hemoprotein reductase] + O2 = (S)-2,3-epoxysqualene + oxidized [NADPH--hemoprotein reductase] + H2O + H(+)</text>
        <dbReference type="Rhea" id="RHEA:25282"/>
        <dbReference type="Rhea" id="RHEA-COMP:11964"/>
        <dbReference type="Rhea" id="RHEA-COMP:11965"/>
        <dbReference type="ChEBI" id="CHEBI:15377"/>
        <dbReference type="ChEBI" id="CHEBI:15378"/>
        <dbReference type="ChEBI" id="CHEBI:15379"/>
        <dbReference type="ChEBI" id="CHEBI:15440"/>
        <dbReference type="ChEBI" id="CHEBI:15441"/>
        <dbReference type="ChEBI" id="CHEBI:57618"/>
        <dbReference type="ChEBI" id="CHEBI:58210"/>
        <dbReference type="EC" id="1.14.14.17"/>
    </reaction>
</comment>
<dbReference type="PANTHER" id="PTHR10835">
    <property type="entry name" value="SQUALENE MONOOXYGENASE"/>
    <property type="match status" value="1"/>
</dbReference>
<dbReference type="Pfam" id="PF01494">
    <property type="entry name" value="FAD_binding_3"/>
    <property type="match status" value="1"/>
</dbReference>
<keyword evidence="10" id="KW-0812">Transmembrane</keyword>
<keyword evidence="14" id="KW-1185">Reference proteome</keyword>
<comment type="similarity">
    <text evidence="3 10">Belongs to the squalene monooxygenase family.</text>
</comment>
<dbReference type="GO" id="GO:0006696">
    <property type="term" value="P:ergosterol biosynthetic process"/>
    <property type="evidence" value="ECO:0007669"/>
    <property type="project" value="TreeGrafter"/>
</dbReference>
<evidence type="ECO:0000259" key="11">
    <source>
        <dbReference type="Pfam" id="PF01494"/>
    </source>
</evidence>
<keyword evidence="10" id="KW-1133">Transmembrane helix</keyword>
<proteinExistence type="inferred from homology"/>
<comment type="function">
    <text evidence="10">Catalyzes the stereospecific oxidation of squalene to (S)-2,3-epoxysqualene, and is considered to be a rate-limiting enzyme in steroid biosynthesis.</text>
</comment>
<dbReference type="EMBL" id="JAHMUF010000001">
    <property type="protein sequence ID" value="KAG7196197.1"/>
    <property type="molecule type" value="Genomic_DNA"/>
</dbReference>
<evidence type="ECO:0000256" key="4">
    <source>
        <dbReference type="ARBA" id="ARBA00012312"/>
    </source>
</evidence>
<dbReference type="PRINTS" id="PR00420">
    <property type="entry name" value="RNGMNOXGNASE"/>
</dbReference>
<dbReference type="InterPro" id="IPR002938">
    <property type="entry name" value="FAD-bd"/>
</dbReference>
<name>A0A9P7VEH9_9ASCO</name>
<gene>
    <name evidence="13" type="primary">ERG1</name>
    <name evidence="13" type="ORF">KQ657_000209</name>
</gene>
<keyword evidence="6 10" id="KW-0274">FAD</keyword>
<evidence type="ECO:0000259" key="12">
    <source>
        <dbReference type="Pfam" id="PF08491"/>
    </source>
</evidence>
<evidence type="ECO:0000256" key="5">
    <source>
        <dbReference type="ARBA" id="ARBA00022630"/>
    </source>
</evidence>
<evidence type="ECO:0000256" key="10">
    <source>
        <dbReference type="RuleBase" id="RU367121"/>
    </source>
</evidence>
<dbReference type="SUPFAM" id="SSF51905">
    <property type="entry name" value="FAD/NAD(P)-binding domain"/>
    <property type="match status" value="1"/>
</dbReference>
<dbReference type="OrthoDB" id="1678617at2759"/>
<organism evidence="13 14">
    <name type="scientific">Scheffersomyces spartinae</name>
    <dbReference type="NCBI Taxonomy" id="45513"/>
    <lineage>
        <taxon>Eukaryota</taxon>
        <taxon>Fungi</taxon>
        <taxon>Dikarya</taxon>
        <taxon>Ascomycota</taxon>
        <taxon>Saccharomycotina</taxon>
        <taxon>Pichiomycetes</taxon>
        <taxon>Debaryomycetaceae</taxon>
        <taxon>Scheffersomyces</taxon>
    </lineage>
</organism>
<comment type="subcellular location">
    <subcellularLocation>
        <location evidence="10">Endoplasmic reticulum membrane</location>
        <topology evidence="10">Multi-pass membrane protein</topology>
    </subcellularLocation>
    <subcellularLocation>
        <location evidence="2">Microsome membrane</location>
        <topology evidence="2">Multi-pass membrane protein</topology>
    </subcellularLocation>
</comment>
<dbReference type="GO" id="GO:0005789">
    <property type="term" value="C:endoplasmic reticulum membrane"/>
    <property type="evidence" value="ECO:0007669"/>
    <property type="project" value="UniProtKB-SubCell"/>
</dbReference>
<protein>
    <recommendedName>
        <fullName evidence="4 10">Squalene monooxygenase</fullName>
        <ecNumber evidence="4 10">1.14.14.17</ecNumber>
    </recommendedName>
</protein>
<dbReference type="Proteomes" id="UP000790833">
    <property type="component" value="Unassembled WGS sequence"/>
</dbReference>
<feature type="transmembrane region" description="Helical" evidence="10">
    <location>
        <begin position="443"/>
        <end position="465"/>
    </location>
</feature>